<reference evidence="2" key="3">
    <citation type="submission" date="2025-09" db="UniProtKB">
        <authorList>
            <consortium name="Ensembl"/>
        </authorList>
    </citation>
    <scope>IDENTIFICATION</scope>
</reference>
<accession>W5M2D8</accession>
<feature type="region of interest" description="Disordered" evidence="1">
    <location>
        <begin position="34"/>
        <end position="71"/>
    </location>
</feature>
<reference evidence="2" key="2">
    <citation type="submission" date="2025-08" db="UniProtKB">
        <authorList>
            <consortium name="Ensembl"/>
        </authorList>
    </citation>
    <scope>IDENTIFICATION</scope>
</reference>
<evidence type="ECO:0000313" key="2">
    <source>
        <dbReference type="Ensembl" id="ENSLOCP00000002546.1"/>
    </source>
</evidence>
<evidence type="ECO:0000313" key="3">
    <source>
        <dbReference type="Proteomes" id="UP000018468"/>
    </source>
</evidence>
<dbReference type="PANTHER" id="PTHR23039">
    <property type="entry name" value="NANCE-HORAN SYNDROME PROTEIN"/>
    <property type="match status" value="1"/>
</dbReference>
<dbReference type="HOGENOM" id="CLU_004158_0_0_1"/>
<feature type="compositionally biased region" description="Basic and acidic residues" evidence="1">
    <location>
        <begin position="1015"/>
        <end position="1024"/>
    </location>
</feature>
<feature type="compositionally biased region" description="Polar residues" evidence="1">
    <location>
        <begin position="1241"/>
        <end position="1257"/>
    </location>
</feature>
<feature type="compositionally biased region" description="Polar residues" evidence="1">
    <location>
        <begin position="405"/>
        <end position="419"/>
    </location>
</feature>
<sequence length="1300" mass="138317">KPEDDGKLTVHFKASALFQENVFIEGSRPQYLEDLHSEAQEGLKSLQLEENEKENGLHHRDDQSISPESEAVYRNRKGSLESTSTTADTVSAVSTRSALVRAGSTFKPCNNPKKPEKTKKRSRRTTIMGIPQHVQKELGIDRGSRIHHSVDGPVSFQLANGGDGSVVIPTIDGEVHAANHEGARVHLQAIEASEEKLLKRHIMAVYKDDLALNQKVGPRFSPIQRPKSLAVPGMTTHSVMHEPPSPVMSMSPQATYMSKIIPNAILPALVDVIEINRSRSRSSVRTVSKSSLVTASPASTRSSMRSSARNFNTHDLSSNSSNWSHSQSSETIVSNSSTISSKGSAKKSRAQNGTEECLPKKEKCDRMSVNSSVSWASASCSLAAKHSGGSTSPAPSTSSMVECSDTASIQSDRSFNRNLSVMKMKRPPAPPRRTYSLHQDKLKLEHQVDEVFSPGSPSSAHSGSPAYSADCSSPDDSRSPEAASPLAEDQRAGRIAVLKESPGSNDSSPQKLHSLGSKFERTLSPSSGYSSQSGTPTLSTKEIAVSPSSPGRQKTRPAKPERTGSRLSPGISVSSSLTSLSSATSEAVHQETSTNAQLVQPKPSSPVVSESAEAIASPAVVKLKEMFEIPPPPKVKAPSPPPPETWVNKMRTFEILYGHSVITNRFATKQKQQQQESPREVCSVEEPGSPTQAKNETQAVEKTELSSAQQECPGQSKMESPPLQKLESPSQSKKELPAAPKQESPPAQKKEPPPVMKKSSPAVHKKESVPLVQKSPLLQNKEISQEEKKQNLPLEKTMTPTPVAQYLAAPAPAKVGPSPPPSPPPAHHPPPPPAKKTPTSSVSSLPPEPLLETPGPESTWPPPPPPLDEPVAVVVTQDELDFSFPPPPPPVSQEAFPEIGSSPAMPESSNHLLASETITGSVTVQPEETNTVTTTAVIEAAPTDSKEESASASDQSSSKVQVQPSQENPPGAACTPLASSTIAPAPPPTAPPAPLLALEKQAPGNFRKQPSLSSHESKNKELLSRSKSMPPPKEDASIPLVTPSLLQMVRLRSVNVGGDQAKAPEEETKSSDGNGSSQDQSQSQNQSVPQKPIRKSLSLKSPPASAPSPSMRLQEAIRMKTAAMSSKDGYQARLGLRSSSSSTASNEPGASSPRSPEEGALHKSPASTASFIFSKSTKKVVIETPSSPEAQTDLKKNLVAELMSVSSPTKTATSPPPFSGKPATQKKPGKVPPPVARKPSHVSNNPVKPASPTTKTENSLKGELKGPDTHEQIESVQPAGQQALPKEKTESAIVDLPTAC</sequence>
<feature type="compositionally biased region" description="Polar residues" evidence="1">
    <location>
        <begin position="502"/>
        <end position="511"/>
    </location>
</feature>
<feature type="compositionally biased region" description="Polar residues" evidence="1">
    <location>
        <begin position="921"/>
        <end position="936"/>
    </location>
</feature>
<dbReference type="InterPro" id="IPR024845">
    <property type="entry name" value="NHS-like"/>
</dbReference>
<dbReference type="FunCoup" id="W5M2D8">
    <property type="interactions" value="705"/>
</dbReference>
<feature type="region of interest" description="Disordered" evidence="1">
    <location>
        <begin position="1205"/>
        <end position="1300"/>
    </location>
</feature>
<feature type="compositionally biased region" description="Low complexity" evidence="1">
    <location>
        <begin position="836"/>
        <end position="858"/>
    </location>
</feature>
<dbReference type="PANTHER" id="PTHR23039:SF6">
    <property type="entry name" value="SIMILAR TO MKIAA1522 PROTEIN"/>
    <property type="match status" value="1"/>
</dbReference>
<feature type="compositionally biased region" description="Pro residues" evidence="1">
    <location>
        <begin position="859"/>
        <end position="868"/>
    </location>
</feature>
<evidence type="ECO:0000256" key="1">
    <source>
        <dbReference type="SAM" id="MobiDB-lite"/>
    </source>
</evidence>
<feature type="compositionally biased region" description="Low complexity" evidence="1">
    <location>
        <begin position="453"/>
        <end position="469"/>
    </location>
</feature>
<reference evidence="3" key="1">
    <citation type="submission" date="2011-12" db="EMBL/GenBank/DDBJ databases">
        <title>The Draft Genome of Lepisosteus oculatus.</title>
        <authorList>
            <consortium name="The Broad Institute Genome Assembly &amp; Analysis Group"/>
            <consortium name="Computational R&amp;D Group"/>
            <consortium name="and Sequencing Platform"/>
            <person name="Di Palma F."/>
            <person name="Alfoldi J."/>
            <person name="Johnson J."/>
            <person name="Berlin A."/>
            <person name="Gnerre S."/>
            <person name="Jaffe D."/>
            <person name="MacCallum I."/>
            <person name="Young S."/>
            <person name="Walker B.J."/>
            <person name="Lander E.S."/>
            <person name="Lindblad-Toh K."/>
        </authorList>
    </citation>
    <scope>NUCLEOTIDE SEQUENCE [LARGE SCALE GENOMIC DNA]</scope>
</reference>
<feature type="region of interest" description="Disordered" evidence="1">
    <location>
        <begin position="451"/>
        <end position="611"/>
    </location>
</feature>
<dbReference type="Bgee" id="ENSLOCG00000002185">
    <property type="expression patterns" value="Expressed in zone of skin and 13 other cell types or tissues"/>
</dbReference>
<dbReference type="GO" id="GO:0030154">
    <property type="term" value="P:cell differentiation"/>
    <property type="evidence" value="ECO:0000318"/>
    <property type="project" value="GO_Central"/>
</dbReference>
<protein>
    <submittedName>
        <fullName evidence="2">NHS like 3</fullName>
    </submittedName>
</protein>
<feature type="compositionally biased region" description="Pro residues" evidence="1">
    <location>
        <begin position="984"/>
        <end position="994"/>
    </location>
</feature>
<dbReference type="Pfam" id="PF15273">
    <property type="entry name" value="NHS"/>
    <property type="match status" value="1"/>
</dbReference>
<feature type="compositionally biased region" description="Basic and acidic residues" evidence="1">
    <location>
        <begin position="53"/>
        <end position="63"/>
    </location>
</feature>
<feature type="region of interest" description="Disordered" evidence="1">
    <location>
        <begin position="921"/>
        <end position="1173"/>
    </location>
</feature>
<organism evidence="2 3">
    <name type="scientific">Lepisosteus oculatus</name>
    <name type="common">Spotted gar</name>
    <dbReference type="NCBI Taxonomy" id="7918"/>
    <lineage>
        <taxon>Eukaryota</taxon>
        <taxon>Metazoa</taxon>
        <taxon>Chordata</taxon>
        <taxon>Craniata</taxon>
        <taxon>Vertebrata</taxon>
        <taxon>Euteleostomi</taxon>
        <taxon>Actinopterygii</taxon>
        <taxon>Neopterygii</taxon>
        <taxon>Holostei</taxon>
        <taxon>Semionotiformes</taxon>
        <taxon>Lepisosteidae</taxon>
        <taxon>Lepisosteus</taxon>
    </lineage>
</organism>
<feature type="region of interest" description="Disordered" evidence="1">
    <location>
        <begin position="384"/>
        <end position="434"/>
    </location>
</feature>
<feature type="compositionally biased region" description="Polar residues" evidence="1">
    <location>
        <begin position="330"/>
        <end position="343"/>
    </location>
</feature>
<feature type="compositionally biased region" description="Polar residues" evidence="1">
    <location>
        <begin position="689"/>
        <end position="698"/>
    </location>
</feature>
<feature type="compositionally biased region" description="Low complexity" evidence="1">
    <location>
        <begin position="1071"/>
        <end position="1087"/>
    </location>
</feature>
<dbReference type="Proteomes" id="UP000018468">
    <property type="component" value="Linkage group LG6"/>
</dbReference>
<feature type="compositionally biased region" description="Low complexity" evidence="1">
    <location>
        <begin position="565"/>
        <end position="585"/>
    </location>
</feature>
<dbReference type="eggNOG" id="ENOG502QV6M">
    <property type="taxonomic scope" value="Eukaryota"/>
</dbReference>
<name>W5M2D8_LEPOC</name>
<feature type="compositionally biased region" description="Low complexity" evidence="1">
    <location>
        <begin position="317"/>
        <end position="329"/>
    </location>
</feature>
<feature type="region of interest" description="Disordered" evidence="1">
    <location>
        <begin position="667"/>
        <end position="909"/>
    </location>
</feature>
<dbReference type="OMA" id="LLCRHKS"/>
<feature type="compositionally biased region" description="Low complexity" evidence="1">
    <location>
        <begin position="524"/>
        <end position="537"/>
    </location>
</feature>
<feature type="compositionally biased region" description="Low complexity" evidence="1">
    <location>
        <begin position="384"/>
        <end position="399"/>
    </location>
</feature>
<keyword evidence="3" id="KW-1185">Reference proteome</keyword>
<dbReference type="EMBL" id="AHAT01009448">
    <property type="status" value="NOT_ANNOTATED_CDS"/>
    <property type="molecule type" value="Genomic_DNA"/>
</dbReference>
<proteinExistence type="predicted"/>
<feature type="compositionally biased region" description="Basic and acidic residues" evidence="1">
    <location>
        <begin position="1258"/>
        <end position="1273"/>
    </location>
</feature>
<feature type="compositionally biased region" description="Low complexity" evidence="1">
    <location>
        <begin position="281"/>
        <end position="309"/>
    </location>
</feature>
<feature type="region of interest" description="Disordered" evidence="1">
    <location>
        <begin position="104"/>
        <end position="123"/>
    </location>
</feature>
<feature type="compositionally biased region" description="Low complexity" evidence="1">
    <location>
        <begin position="950"/>
        <end position="962"/>
    </location>
</feature>
<feature type="compositionally biased region" description="Low complexity" evidence="1">
    <location>
        <begin position="1095"/>
        <end position="1110"/>
    </location>
</feature>
<feature type="compositionally biased region" description="Polar residues" evidence="1">
    <location>
        <begin position="667"/>
        <end position="676"/>
    </location>
</feature>
<feature type="region of interest" description="Disordered" evidence="1">
    <location>
        <begin position="280"/>
        <end position="357"/>
    </location>
</feature>
<dbReference type="Ensembl" id="ENSLOCT00000002552.1">
    <property type="protein sequence ID" value="ENSLOCP00000002546.1"/>
    <property type="gene ID" value="ENSLOCG00000002185.1"/>
</dbReference>
<dbReference type="GeneTree" id="ENSGT00950000182963"/>
<feature type="compositionally biased region" description="Pro residues" evidence="1">
    <location>
        <begin position="817"/>
        <end position="835"/>
    </location>
</feature>
<dbReference type="InParanoid" id="W5M2D8"/>
<feature type="compositionally biased region" description="Low complexity" evidence="1">
    <location>
        <begin position="1138"/>
        <end position="1152"/>
    </location>
</feature>